<evidence type="ECO:0000313" key="2">
    <source>
        <dbReference type="EMBL" id="CAK1552876.1"/>
    </source>
</evidence>
<name>A0AAV1JTP0_9NEOP</name>
<accession>A0AAV1JTP0</accession>
<keyword evidence="3" id="KW-1185">Reference proteome</keyword>
<evidence type="ECO:0000256" key="1">
    <source>
        <dbReference type="SAM" id="Phobius"/>
    </source>
</evidence>
<keyword evidence="1" id="KW-1133">Transmembrane helix</keyword>
<feature type="transmembrane region" description="Helical" evidence="1">
    <location>
        <begin position="82"/>
        <end position="101"/>
    </location>
</feature>
<feature type="transmembrane region" description="Helical" evidence="1">
    <location>
        <begin position="5"/>
        <end position="27"/>
    </location>
</feature>
<gene>
    <name evidence="2" type="ORF">LNINA_LOCUS11904</name>
</gene>
<reference evidence="2 3" key="1">
    <citation type="submission" date="2023-11" db="EMBL/GenBank/DDBJ databases">
        <authorList>
            <person name="Okamura Y."/>
        </authorList>
    </citation>
    <scope>NUCLEOTIDE SEQUENCE [LARGE SCALE GENOMIC DNA]</scope>
</reference>
<proteinExistence type="predicted"/>
<dbReference type="EMBL" id="CAVLEF010000163">
    <property type="protein sequence ID" value="CAK1552876.1"/>
    <property type="molecule type" value="Genomic_DNA"/>
</dbReference>
<organism evidence="2 3">
    <name type="scientific">Leptosia nina</name>
    <dbReference type="NCBI Taxonomy" id="320188"/>
    <lineage>
        <taxon>Eukaryota</taxon>
        <taxon>Metazoa</taxon>
        <taxon>Ecdysozoa</taxon>
        <taxon>Arthropoda</taxon>
        <taxon>Hexapoda</taxon>
        <taxon>Insecta</taxon>
        <taxon>Pterygota</taxon>
        <taxon>Neoptera</taxon>
        <taxon>Endopterygota</taxon>
        <taxon>Lepidoptera</taxon>
        <taxon>Glossata</taxon>
        <taxon>Ditrysia</taxon>
        <taxon>Papilionoidea</taxon>
        <taxon>Pieridae</taxon>
        <taxon>Pierinae</taxon>
        <taxon>Leptosia</taxon>
    </lineage>
</organism>
<evidence type="ECO:0000313" key="3">
    <source>
        <dbReference type="Proteomes" id="UP001497472"/>
    </source>
</evidence>
<comment type="caution">
    <text evidence="2">The sequence shown here is derived from an EMBL/GenBank/DDBJ whole genome shotgun (WGS) entry which is preliminary data.</text>
</comment>
<keyword evidence="1" id="KW-0472">Membrane</keyword>
<sequence>MCYTIYMPIVCTLQTISRIIIACLFAIEDLIRMCIHTVHSYISIVLQCCSLVPMCLALCCMKQCYTYGLCSSGCTPKFNSIICGYGAVIVLTIFVIILIFYNTDWLESFLTDIGLYPCNLFRKFKSNACQIISGVTMNTTYSTRALHTSTSYPVSERTMKIYLDKYREIQSEDADNFYDTTSSSIQELVDKIKSLSKIESKRSSLRLIRLQEKQIQVSSQTTKEKSTITLPETMNTTYLEEYHRSALVNKLRRHRILEKGLKEELIL</sequence>
<keyword evidence="1" id="KW-0812">Transmembrane</keyword>
<protein>
    <submittedName>
        <fullName evidence="2">Uncharacterized protein</fullName>
    </submittedName>
</protein>
<dbReference type="Proteomes" id="UP001497472">
    <property type="component" value="Unassembled WGS sequence"/>
</dbReference>
<dbReference type="AlphaFoldDB" id="A0AAV1JTP0"/>
<feature type="transmembrane region" description="Helical" evidence="1">
    <location>
        <begin position="39"/>
        <end position="61"/>
    </location>
</feature>